<keyword evidence="2" id="KW-0732">Signal</keyword>
<dbReference type="EMBL" id="JACIDU010000009">
    <property type="protein sequence ID" value="MBB4103871.1"/>
    <property type="molecule type" value="Genomic_DNA"/>
</dbReference>
<organism evidence="3 4">
    <name type="scientific">Allorhizobium borbori</name>
    <dbReference type="NCBI Taxonomy" id="485907"/>
    <lineage>
        <taxon>Bacteria</taxon>
        <taxon>Pseudomonadati</taxon>
        <taxon>Pseudomonadota</taxon>
        <taxon>Alphaproteobacteria</taxon>
        <taxon>Hyphomicrobiales</taxon>
        <taxon>Rhizobiaceae</taxon>
        <taxon>Rhizobium/Agrobacterium group</taxon>
        <taxon>Allorhizobium</taxon>
    </lineage>
</organism>
<keyword evidence="1" id="KW-0472">Membrane</keyword>
<reference evidence="3 4" key="1">
    <citation type="submission" date="2020-08" db="EMBL/GenBank/DDBJ databases">
        <title>Genomic Encyclopedia of Type Strains, Phase IV (KMG-IV): sequencing the most valuable type-strain genomes for metagenomic binning, comparative biology and taxonomic classification.</title>
        <authorList>
            <person name="Goeker M."/>
        </authorList>
    </citation>
    <scope>NUCLEOTIDE SEQUENCE [LARGE SCALE GENOMIC DNA]</scope>
    <source>
        <strain evidence="3 4">DSM 26385</strain>
    </source>
</reference>
<gene>
    <name evidence="3" type="ORF">GGQ66_002439</name>
</gene>
<dbReference type="RefSeq" id="WP_183792817.1">
    <property type="nucleotide sequence ID" value="NZ_JACIDU010000009.1"/>
</dbReference>
<dbReference type="Pfam" id="PF11306">
    <property type="entry name" value="DUF3108"/>
    <property type="match status" value="1"/>
</dbReference>
<proteinExistence type="predicted"/>
<evidence type="ECO:0000313" key="4">
    <source>
        <dbReference type="Proteomes" id="UP000584824"/>
    </source>
</evidence>
<keyword evidence="1" id="KW-1133">Transmembrane helix</keyword>
<evidence type="ECO:0008006" key="5">
    <source>
        <dbReference type="Google" id="ProtNLM"/>
    </source>
</evidence>
<feature type="transmembrane region" description="Helical" evidence="1">
    <location>
        <begin position="33"/>
        <end position="51"/>
    </location>
</feature>
<evidence type="ECO:0000313" key="3">
    <source>
        <dbReference type="EMBL" id="MBB4103871.1"/>
    </source>
</evidence>
<comment type="caution">
    <text evidence="3">The sequence shown here is derived from an EMBL/GenBank/DDBJ whole genome shotgun (WGS) entry which is preliminary data.</text>
</comment>
<evidence type="ECO:0000256" key="1">
    <source>
        <dbReference type="SAM" id="Phobius"/>
    </source>
</evidence>
<protein>
    <recommendedName>
        <fullName evidence="5">DUF3108 domain-containing protein</fullName>
    </recommendedName>
</protein>
<name>A0A7W6K2B8_9HYPH</name>
<dbReference type="Proteomes" id="UP000584824">
    <property type="component" value="Unassembled WGS sequence"/>
</dbReference>
<feature type="chain" id="PRO_5031356629" description="DUF3108 domain-containing protein" evidence="2">
    <location>
        <begin position="24"/>
        <end position="257"/>
    </location>
</feature>
<dbReference type="AlphaFoldDB" id="A0A7W6K2B8"/>
<evidence type="ECO:0000256" key="2">
    <source>
        <dbReference type="SAM" id="SignalP"/>
    </source>
</evidence>
<keyword evidence="4" id="KW-1185">Reference proteome</keyword>
<feature type="signal peptide" evidence="2">
    <location>
        <begin position="1"/>
        <end position="23"/>
    </location>
</feature>
<sequence>MTSALRSASFLALLFVAPAVALAQTPGRHVTDYAITLAGFTIATASFNTVLKETDYSVTGRFRTAGIAGLITTISGETSTEGQVSKGQLTSSEYRLVYRRGERARVYDVKMRNGNVTSTTIEPPPRRSPETWVAVRDADLRRVVDPLSGLMIPASGKVCPTTLPVYDGETRMDIVLTDKGTKTIAIGKRRVDALVCGARYVPKAGFKRGRKDIEYLKAAAMEIWFAKSDVVDLYAPVYARIPTKTGNLVITATRFGK</sequence>
<dbReference type="InterPro" id="IPR021457">
    <property type="entry name" value="DUF3108"/>
</dbReference>
<keyword evidence="1" id="KW-0812">Transmembrane</keyword>
<accession>A0A7W6K2B8</accession>